<dbReference type="GO" id="GO:0016491">
    <property type="term" value="F:oxidoreductase activity"/>
    <property type="evidence" value="ECO:0007669"/>
    <property type="project" value="UniProtKB-KW"/>
</dbReference>
<dbReference type="SMART" id="SM00822">
    <property type="entry name" value="PKS_KR"/>
    <property type="match status" value="1"/>
</dbReference>
<dbReference type="RefSeq" id="WP_100343079.1">
    <property type="nucleotide sequence ID" value="NZ_PGFB01000001.1"/>
</dbReference>
<dbReference type="InterPro" id="IPR057326">
    <property type="entry name" value="KR_dom"/>
</dbReference>
<name>A0A2M9C3R6_9MICO</name>
<dbReference type="Gene3D" id="3.40.50.720">
    <property type="entry name" value="NAD(P)-binding Rossmann-like Domain"/>
    <property type="match status" value="1"/>
</dbReference>
<evidence type="ECO:0000313" key="5">
    <source>
        <dbReference type="Proteomes" id="UP000230161"/>
    </source>
</evidence>
<dbReference type="AlphaFoldDB" id="A0A2M9C3R6"/>
<dbReference type="OrthoDB" id="286404at2"/>
<keyword evidence="2" id="KW-0560">Oxidoreductase</keyword>
<dbReference type="PRINTS" id="PR00081">
    <property type="entry name" value="GDHRDH"/>
</dbReference>
<evidence type="ECO:0000256" key="2">
    <source>
        <dbReference type="ARBA" id="ARBA00023002"/>
    </source>
</evidence>
<organism evidence="4 5">
    <name type="scientific">Compostimonas suwonensis</name>
    <dbReference type="NCBI Taxonomy" id="1048394"/>
    <lineage>
        <taxon>Bacteria</taxon>
        <taxon>Bacillati</taxon>
        <taxon>Actinomycetota</taxon>
        <taxon>Actinomycetes</taxon>
        <taxon>Micrococcales</taxon>
        <taxon>Microbacteriaceae</taxon>
        <taxon>Compostimonas</taxon>
    </lineage>
</organism>
<protein>
    <submittedName>
        <fullName evidence="4">Acetoacetyl-CoA reductase/3-oxoacyl-[acyl-carrier protein] reductase</fullName>
    </submittedName>
</protein>
<keyword evidence="5" id="KW-1185">Reference proteome</keyword>
<gene>
    <name evidence="4" type="ORF">CLV54_0181</name>
</gene>
<reference evidence="4 5" key="1">
    <citation type="submission" date="2017-11" db="EMBL/GenBank/DDBJ databases">
        <title>Genomic Encyclopedia of Archaeal and Bacterial Type Strains, Phase II (KMG-II): From Individual Species to Whole Genera.</title>
        <authorList>
            <person name="Goeker M."/>
        </authorList>
    </citation>
    <scope>NUCLEOTIDE SEQUENCE [LARGE SCALE GENOMIC DNA]</scope>
    <source>
        <strain evidence="4 5">DSM 25625</strain>
    </source>
</reference>
<evidence type="ECO:0000256" key="1">
    <source>
        <dbReference type="ARBA" id="ARBA00006484"/>
    </source>
</evidence>
<dbReference type="InterPro" id="IPR050259">
    <property type="entry name" value="SDR"/>
</dbReference>
<feature type="domain" description="Ketoreductase" evidence="3">
    <location>
        <begin position="3"/>
        <end position="182"/>
    </location>
</feature>
<dbReference type="PRINTS" id="PR00080">
    <property type="entry name" value="SDRFAMILY"/>
</dbReference>
<dbReference type="PANTHER" id="PTHR42879:SF2">
    <property type="entry name" value="3-OXOACYL-[ACYL-CARRIER-PROTEIN] REDUCTASE FABG"/>
    <property type="match status" value="1"/>
</dbReference>
<comment type="caution">
    <text evidence="4">The sequence shown here is derived from an EMBL/GenBank/DDBJ whole genome shotgun (WGS) entry which is preliminary data.</text>
</comment>
<dbReference type="InterPro" id="IPR002347">
    <property type="entry name" value="SDR_fam"/>
</dbReference>
<dbReference type="InterPro" id="IPR036291">
    <property type="entry name" value="NAD(P)-bd_dom_sf"/>
</dbReference>
<dbReference type="InterPro" id="IPR020904">
    <property type="entry name" value="Sc_DH/Rdtase_CS"/>
</dbReference>
<dbReference type="Proteomes" id="UP000230161">
    <property type="component" value="Unassembled WGS sequence"/>
</dbReference>
<dbReference type="PROSITE" id="PS00061">
    <property type="entry name" value="ADH_SHORT"/>
    <property type="match status" value="1"/>
</dbReference>
<dbReference type="SUPFAM" id="SSF51735">
    <property type="entry name" value="NAD(P)-binding Rossmann-fold domains"/>
    <property type="match status" value="1"/>
</dbReference>
<sequence length="244" mass="24851">MSRIAIVTGGAGTLGSAIATELVDRGHRVVVAFRSRADEAAQLVAALGGPEHAAAVHADLAQQGAARTILDAATAAFGVPTILVNNAGVMTSATVETMSDELWDESIGINLTSAFRLAREVIPGMRAEGGGRIVNVSSQAAYRGSVGRAHYAAAKAGMLGLTYSLARELGPDAITVNAVVPGRFMSDMLATHMTGKEEAWLEGTPLGRFGLPAELASAVGYLSSDDASYITGAALQVGGGLVMG</sequence>
<proteinExistence type="inferred from homology"/>
<evidence type="ECO:0000313" key="4">
    <source>
        <dbReference type="EMBL" id="PJJ65152.1"/>
    </source>
</evidence>
<evidence type="ECO:0000259" key="3">
    <source>
        <dbReference type="SMART" id="SM00822"/>
    </source>
</evidence>
<dbReference type="GO" id="GO:0032787">
    <property type="term" value="P:monocarboxylic acid metabolic process"/>
    <property type="evidence" value="ECO:0007669"/>
    <property type="project" value="UniProtKB-ARBA"/>
</dbReference>
<accession>A0A2M9C3R6</accession>
<dbReference type="EMBL" id="PGFB01000001">
    <property type="protein sequence ID" value="PJJ65152.1"/>
    <property type="molecule type" value="Genomic_DNA"/>
</dbReference>
<dbReference type="FunFam" id="3.40.50.720:FF:000173">
    <property type="entry name" value="3-oxoacyl-[acyl-carrier protein] reductase"/>
    <property type="match status" value="1"/>
</dbReference>
<dbReference type="Pfam" id="PF13561">
    <property type="entry name" value="adh_short_C2"/>
    <property type="match status" value="1"/>
</dbReference>
<comment type="similarity">
    <text evidence="1">Belongs to the short-chain dehydrogenases/reductases (SDR) family.</text>
</comment>
<dbReference type="PANTHER" id="PTHR42879">
    <property type="entry name" value="3-OXOACYL-(ACYL-CARRIER-PROTEIN) REDUCTASE"/>
    <property type="match status" value="1"/>
</dbReference>